<dbReference type="Proteomes" id="UP000027190">
    <property type="component" value="Unassembled WGS sequence"/>
</dbReference>
<accession>A0A062U8Q5</accession>
<gene>
    <name evidence="1" type="ORF">HY30_06155</name>
</gene>
<organism evidence="1 2">
    <name type="scientific">Hyphomonas chukchiensis</name>
    <dbReference type="NCBI Taxonomy" id="1280947"/>
    <lineage>
        <taxon>Bacteria</taxon>
        <taxon>Pseudomonadati</taxon>
        <taxon>Pseudomonadota</taxon>
        <taxon>Alphaproteobacteria</taxon>
        <taxon>Hyphomonadales</taxon>
        <taxon>Hyphomonadaceae</taxon>
        <taxon>Hyphomonas</taxon>
    </lineage>
</organism>
<reference evidence="1 2" key="1">
    <citation type="journal article" date="2014" name="Antonie Van Leeuwenhoek">
        <title>Hyphomonas beringensis sp. nov. and Hyphomonas chukchiensis sp. nov., isolated from surface seawater of the Bering Sea and Chukchi Sea.</title>
        <authorList>
            <person name="Li C."/>
            <person name="Lai Q."/>
            <person name="Li G."/>
            <person name="Dong C."/>
            <person name="Wang J."/>
            <person name="Liao Y."/>
            <person name="Shao Z."/>
        </authorList>
    </citation>
    <scope>NUCLEOTIDE SEQUENCE [LARGE SCALE GENOMIC DNA]</scope>
    <source>
        <strain evidence="1 2">BH-BN04-4</strain>
    </source>
</reference>
<name>A0A062U8Q5_9PROT</name>
<evidence type="ECO:0000313" key="1">
    <source>
        <dbReference type="EMBL" id="KCZ56696.1"/>
    </source>
</evidence>
<dbReference type="AlphaFoldDB" id="A0A062U8Q5"/>
<comment type="caution">
    <text evidence="1">The sequence shown here is derived from an EMBL/GenBank/DDBJ whole genome shotgun (WGS) entry which is preliminary data.</text>
</comment>
<evidence type="ECO:0000313" key="2">
    <source>
        <dbReference type="Proteomes" id="UP000027190"/>
    </source>
</evidence>
<dbReference type="EMBL" id="AWFG01000041">
    <property type="protein sequence ID" value="KCZ56696.1"/>
    <property type="molecule type" value="Genomic_DNA"/>
</dbReference>
<keyword evidence="2" id="KW-1185">Reference proteome</keyword>
<protein>
    <submittedName>
        <fullName evidence="1">Uncharacterized protein</fullName>
    </submittedName>
</protein>
<sequence>MSFFKMGGSRCCEPHEAGAAAEERGLMSFAAVEPAATTDKQSRPTPTCDIIGRCGHDRCRTCEDGAGHLSCRGSGFDVVETRAGGHFL</sequence>
<proteinExistence type="predicted"/>